<keyword evidence="2" id="KW-1185">Reference proteome</keyword>
<evidence type="ECO:0000313" key="2">
    <source>
        <dbReference type="Proteomes" id="UP001497680"/>
    </source>
</evidence>
<comment type="caution">
    <text evidence="1">The sequence shown here is derived from an EMBL/GenBank/DDBJ whole genome shotgun (WGS) entry which is preliminary data.</text>
</comment>
<organism evidence="1 2">
    <name type="scientific">Hypoxylon rubiginosum</name>
    <dbReference type="NCBI Taxonomy" id="110542"/>
    <lineage>
        <taxon>Eukaryota</taxon>
        <taxon>Fungi</taxon>
        <taxon>Dikarya</taxon>
        <taxon>Ascomycota</taxon>
        <taxon>Pezizomycotina</taxon>
        <taxon>Sordariomycetes</taxon>
        <taxon>Xylariomycetidae</taxon>
        <taxon>Xylariales</taxon>
        <taxon>Hypoxylaceae</taxon>
        <taxon>Hypoxylon</taxon>
    </lineage>
</organism>
<protein>
    <submittedName>
        <fullName evidence="1">Uncharacterized protein</fullName>
    </submittedName>
</protein>
<proteinExistence type="predicted"/>
<reference evidence="1 2" key="1">
    <citation type="journal article" date="2022" name="New Phytol.">
        <title>Ecological generalism drives hyperdiversity of secondary metabolite gene clusters in xylarialean endophytes.</title>
        <authorList>
            <person name="Franco M.E.E."/>
            <person name="Wisecaver J.H."/>
            <person name="Arnold A.E."/>
            <person name="Ju Y.M."/>
            <person name="Slot J.C."/>
            <person name="Ahrendt S."/>
            <person name="Moore L.P."/>
            <person name="Eastman K.E."/>
            <person name="Scott K."/>
            <person name="Konkel Z."/>
            <person name="Mondo S.J."/>
            <person name="Kuo A."/>
            <person name="Hayes R.D."/>
            <person name="Haridas S."/>
            <person name="Andreopoulos B."/>
            <person name="Riley R."/>
            <person name="LaButti K."/>
            <person name="Pangilinan J."/>
            <person name="Lipzen A."/>
            <person name="Amirebrahimi M."/>
            <person name="Yan J."/>
            <person name="Adam C."/>
            <person name="Keymanesh K."/>
            <person name="Ng V."/>
            <person name="Louie K."/>
            <person name="Northen T."/>
            <person name="Drula E."/>
            <person name="Henrissat B."/>
            <person name="Hsieh H.M."/>
            <person name="Youens-Clark K."/>
            <person name="Lutzoni F."/>
            <person name="Miadlikowska J."/>
            <person name="Eastwood D.C."/>
            <person name="Hamelin R.C."/>
            <person name="Grigoriev I.V."/>
            <person name="U'Ren J.M."/>
        </authorList>
    </citation>
    <scope>NUCLEOTIDE SEQUENCE [LARGE SCALE GENOMIC DNA]</scope>
    <source>
        <strain evidence="1 2">ER1909</strain>
    </source>
</reference>
<dbReference type="Proteomes" id="UP001497680">
    <property type="component" value="Unassembled WGS sequence"/>
</dbReference>
<evidence type="ECO:0000313" key="1">
    <source>
        <dbReference type="EMBL" id="KAI6093775.1"/>
    </source>
</evidence>
<sequence length="607" mass="65471">MSDETVAQPAAAQPSEATAGAAKPDSVAPTTDAKSIGVDAPAADADHGKENGATENIADSEDTTTVTAADAAAASTNEKPADTEDVEMADKPADEPLVDPKDDTEKADAEQETTVAATAETESATPGDKSKGQARRKSAGDAKTKKLNKKASKAKILHVDAKPGEHFFAKLKGFPPWPVIIAEEDMLPSSMLNTRPVTAARPDGTYREDIADGGKRIQDRTFPVMYLHTNEFSWTTNTDLSELDPSTVAGMVTTKMRKDLQNAHLLAAEQNSLDYYKNVLREFEEQRLAKIEAKKAKGTKTPKKAKAAEPEPADEDEDVEMADAEEGVEAEPAEKKPKSKKRKAEDDANTPQRSESVKKPKIKLTNSSTPKASNGVQSPAPRESAKPMKVKAKASKAGKEKAETKKEKEKEKETPAPKEPELSPEEKHVRKEKEILFLRHRLQKGLLLRDQEPKEEEMKSMSEFLAKLETFPDLEVKIIKATKINKVLKAILKLDAIPNEDEFQLKPRSQTLLDKWNKLLATAEAAASGSASATNGVNGGKSATNGVKETSTDPKVEPEEDSKGDAPEKDSKDEADTKATTDEEKPDASEAANTSTGEAAAEVESTA</sequence>
<accession>A0ACC0DNR9</accession>
<name>A0ACC0DNR9_9PEZI</name>
<dbReference type="EMBL" id="MU394280">
    <property type="protein sequence ID" value="KAI6093775.1"/>
    <property type="molecule type" value="Genomic_DNA"/>
</dbReference>
<gene>
    <name evidence="1" type="ORF">F4821DRAFT_252774</name>
</gene>